<comment type="caution">
    <text evidence="2">The sequence shown here is derived from an EMBL/GenBank/DDBJ whole genome shotgun (WGS) entry which is preliminary data.</text>
</comment>
<reference evidence="2" key="1">
    <citation type="submission" date="2021-04" db="EMBL/GenBank/DDBJ databases">
        <title>A collection of bacterial strains from the Burkholderia cepacia Research Laboratory and Repository.</title>
        <authorList>
            <person name="Lipuma J."/>
            <person name="Spilker T."/>
        </authorList>
    </citation>
    <scope>NUCLEOTIDE SEQUENCE</scope>
    <source>
        <strain evidence="2">AU36012</strain>
    </source>
</reference>
<gene>
    <name evidence="2" type="ORF">KDW93_32520</name>
</gene>
<keyword evidence="1" id="KW-0812">Transmembrane</keyword>
<accession>A0AA41EEI3</accession>
<protein>
    <submittedName>
        <fullName evidence="2">Uncharacterized protein</fullName>
    </submittedName>
</protein>
<sequence>MLGKDAPPDQIGSGCMVLPAPYQYGESDGCPGSFHDCGGATDGRWLSSIIFIVIVPLVWLTKPVRGGGGMAGGGH</sequence>
<keyword evidence="1" id="KW-1133">Transmembrane helix</keyword>
<dbReference type="Proteomes" id="UP000682266">
    <property type="component" value="Unassembled WGS sequence"/>
</dbReference>
<dbReference type="RefSeq" id="WP_105788708.1">
    <property type="nucleotide sequence ID" value="NZ_CADERF010000040.1"/>
</dbReference>
<evidence type="ECO:0000256" key="1">
    <source>
        <dbReference type="SAM" id="Phobius"/>
    </source>
</evidence>
<name>A0AA41EEI3_9BURK</name>
<evidence type="ECO:0000313" key="2">
    <source>
        <dbReference type="EMBL" id="MBR8133623.1"/>
    </source>
</evidence>
<feature type="transmembrane region" description="Helical" evidence="1">
    <location>
        <begin position="43"/>
        <end position="60"/>
    </location>
</feature>
<dbReference type="EMBL" id="JAGSVG010000048">
    <property type="protein sequence ID" value="MBR8133623.1"/>
    <property type="molecule type" value="Genomic_DNA"/>
</dbReference>
<dbReference type="AlphaFoldDB" id="A0AA41EEI3"/>
<keyword evidence="1" id="KW-0472">Membrane</keyword>
<organism evidence="2 3">
    <name type="scientific">Burkholderia ambifaria</name>
    <dbReference type="NCBI Taxonomy" id="152480"/>
    <lineage>
        <taxon>Bacteria</taxon>
        <taxon>Pseudomonadati</taxon>
        <taxon>Pseudomonadota</taxon>
        <taxon>Betaproteobacteria</taxon>
        <taxon>Burkholderiales</taxon>
        <taxon>Burkholderiaceae</taxon>
        <taxon>Burkholderia</taxon>
        <taxon>Burkholderia cepacia complex</taxon>
    </lineage>
</organism>
<proteinExistence type="predicted"/>
<evidence type="ECO:0000313" key="3">
    <source>
        <dbReference type="Proteomes" id="UP000682266"/>
    </source>
</evidence>